<dbReference type="PANTHER" id="PTHR42794">
    <property type="entry name" value="HEMIN IMPORT ATP-BINDING PROTEIN HMUV"/>
    <property type="match status" value="1"/>
</dbReference>
<keyword evidence="1" id="KW-0813">Transport</keyword>
<dbReference type="InterPro" id="IPR027417">
    <property type="entry name" value="P-loop_NTPase"/>
</dbReference>
<feature type="domain" description="ABC transporter" evidence="6">
    <location>
        <begin position="20"/>
        <end position="256"/>
    </location>
</feature>
<dbReference type="Gene3D" id="3.40.50.300">
    <property type="entry name" value="P-loop containing nucleotide triphosphate hydrolases"/>
    <property type="match status" value="1"/>
</dbReference>
<dbReference type="FunFam" id="3.40.50.300:FF:000134">
    <property type="entry name" value="Iron-enterobactin ABC transporter ATP-binding protein"/>
    <property type="match status" value="1"/>
</dbReference>
<keyword evidence="3 7" id="KW-0067">ATP-binding</keyword>
<dbReference type="GO" id="GO:0016887">
    <property type="term" value="F:ATP hydrolysis activity"/>
    <property type="evidence" value="ECO:0007669"/>
    <property type="project" value="InterPro"/>
</dbReference>
<dbReference type="AlphaFoldDB" id="A0A7V5PMR2"/>
<dbReference type="EMBL" id="DROD01000139">
    <property type="protein sequence ID" value="HHJ51931.1"/>
    <property type="molecule type" value="Genomic_DNA"/>
</dbReference>
<gene>
    <name evidence="7" type="ORF">ENJ89_01940</name>
</gene>
<organism evidence="7">
    <name type="scientific">Caldithrix abyssi</name>
    <dbReference type="NCBI Taxonomy" id="187145"/>
    <lineage>
        <taxon>Bacteria</taxon>
        <taxon>Pseudomonadati</taxon>
        <taxon>Calditrichota</taxon>
        <taxon>Calditrichia</taxon>
        <taxon>Calditrichales</taxon>
        <taxon>Calditrichaceae</taxon>
        <taxon>Caldithrix</taxon>
    </lineage>
</organism>
<comment type="function">
    <text evidence="5">Part of the ABC transporter complex HmuTUV involved in hemin import. Responsible for energy coupling to the transport system.</text>
</comment>
<accession>A0A7V5PMR2</accession>
<dbReference type="InterPro" id="IPR003439">
    <property type="entry name" value="ABC_transporter-like_ATP-bd"/>
</dbReference>
<dbReference type="PROSITE" id="PS50893">
    <property type="entry name" value="ABC_TRANSPORTER_2"/>
    <property type="match status" value="1"/>
</dbReference>
<proteinExistence type="predicted"/>
<sequence>MSTHAGCFYLQAMKANDPILVAEKISHRFNGKQVLFDISLNVRQGELVGIIGPNGAGKSTLLKLLTGLLPAPNARIFLQQKKLSEYAPKDLARLCAYVPQSLEIPFAYRVETIVRMGRFPYLRPLQKADPEGEAIIERALMQLDLSGLRHQLFDRLSGGEKQRTLIASALVQQAPLLFLDEPTSALDLKHQQGIFNHLRNQADREGKAVVVVTHDINLAAQFCDRLILLANGRLMKDGAPNDVLQFDLIQKVYGVKVYIDINPFTKSIYILPYDLK</sequence>
<evidence type="ECO:0000256" key="3">
    <source>
        <dbReference type="ARBA" id="ARBA00022840"/>
    </source>
</evidence>
<dbReference type="SUPFAM" id="SSF52540">
    <property type="entry name" value="P-loop containing nucleoside triphosphate hydrolases"/>
    <property type="match status" value="1"/>
</dbReference>
<name>A0A7V5PMR2_CALAY</name>
<comment type="caution">
    <text evidence="7">The sequence shown here is derived from an EMBL/GenBank/DDBJ whole genome shotgun (WGS) entry which is preliminary data.</text>
</comment>
<evidence type="ECO:0000256" key="5">
    <source>
        <dbReference type="ARBA" id="ARBA00037066"/>
    </source>
</evidence>
<dbReference type="Proteomes" id="UP000886124">
    <property type="component" value="Unassembled WGS sequence"/>
</dbReference>
<keyword evidence="4" id="KW-1278">Translocase</keyword>
<reference evidence="7" key="1">
    <citation type="journal article" date="2020" name="mSystems">
        <title>Genome- and Community-Level Interaction Insights into Carbon Utilization and Element Cycling Functions of Hydrothermarchaeota in Hydrothermal Sediment.</title>
        <authorList>
            <person name="Zhou Z."/>
            <person name="Liu Y."/>
            <person name="Xu W."/>
            <person name="Pan J."/>
            <person name="Luo Z.H."/>
            <person name="Li M."/>
        </authorList>
    </citation>
    <scope>NUCLEOTIDE SEQUENCE [LARGE SCALE GENOMIC DNA]</scope>
    <source>
        <strain evidence="7">HyVt-527</strain>
    </source>
</reference>
<dbReference type="Pfam" id="PF00005">
    <property type="entry name" value="ABC_tran"/>
    <property type="match status" value="1"/>
</dbReference>
<dbReference type="InterPro" id="IPR003593">
    <property type="entry name" value="AAA+_ATPase"/>
</dbReference>
<dbReference type="CDD" id="cd03214">
    <property type="entry name" value="ABC_Iron-Siderophores_B12_Hemin"/>
    <property type="match status" value="1"/>
</dbReference>
<protein>
    <submittedName>
        <fullName evidence="7">Heme ABC transporter ATP-binding protein</fullName>
    </submittedName>
</protein>
<dbReference type="GO" id="GO:0005524">
    <property type="term" value="F:ATP binding"/>
    <property type="evidence" value="ECO:0007669"/>
    <property type="project" value="UniProtKB-KW"/>
</dbReference>
<evidence type="ECO:0000256" key="2">
    <source>
        <dbReference type="ARBA" id="ARBA00022741"/>
    </source>
</evidence>
<keyword evidence="2" id="KW-0547">Nucleotide-binding</keyword>
<evidence type="ECO:0000259" key="6">
    <source>
        <dbReference type="PROSITE" id="PS50893"/>
    </source>
</evidence>
<dbReference type="NCBIfam" id="NF010068">
    <property type="entry name" value="PRK13548.1"/>
    <property type="match status" value="1"/>
</dbReference>
<dbReference type="SMART" id="SM00382">
    <property type="entry name" value="AAA"/>
    <property type="match status" value="1"/>
</dbReference>
<evidence type="ECO:0000256" key="4">
    <source>
        <dbReference type="ARBA" id="ARBA00022967"/>
    </source>
</evidence>
<dbReference type="PANTHER" id="PTHR42794:SF1">
    <property type="entry name" value="HEMIN IMPORT ATP-BINDING PROTEIN HMUV"/>
    <property type="match status" value="1"/>
</dbReference>
<evidence type="ECO:0000313" key="7">
    <source>
        <dbReference type="EMBL" id="HHJ51931.1"/>
    </source>
</evidence>
<evidence type="ECO:0000256" key="1">
    <source>
        <dbReference type="ARBA" id="ARBA00022448"/>
    </source>
</evidence>